<comment type="subcellular location">
    <subcellularLocation>
        <location evidence="3">Mitochondrion</location>
    </subcellularLocation>
    <subcellularLocation>
        <location evidence="2">Nucleus</location>
    </subcellularLocation>
</comment>
<evidence type="ECO:0000256" key="14">
    <source>
        <dbReference type="ARBA" id="ARBA00023204"/>
    </source>
</evidence>
<dbReference type="SUPFAM" id="SSF48150">
    <property type="entry name" value="DNA-glycosylase"/>
    <property type="match status" value="1"/>
</dbReference>
<evidence type="ECO:0000313" key="21">
    <source>
        <dbReference type="EMBL" id="KAL0917960.1"/>
    </source>
</evidence>
<evidence type="ECO:0000256" key="3">
    <source>
        <dbReference type="ARBA" id="ARBA00004173"/>
    </source>
</evidence>
<evidence type="ECO:0000256" key="5">
    <source>
        <dbReference type="ARBA" id="ARBA00012045"/>
    </source>
</evidence>
<evidence type="ECO:0000256" key="16">
    <source>
        <dbReference type="ARBA" id="ARBA00023295"/>
    </source>
</evidence>
<feature type="compositionally biased region" description="Polar residues" evidence="19">
    <location>
        <begin position="30"/>
        <end position="39"/>
    </location>
</feature>
<keyword evidence="22" id="KW-1185">Reference proteome</keyword>
<dbReference type="GO" id="GO:0006284">
    <property type="term" value="P:base-excision repair"/>
    <property type="evidence" value="ECO:0007669"/>
    <property type="project" value="UniProtKB-UniRule"/>
</dbReference>
<dbReference type="FunFam" id="1.10.1670.10:FF:000002">
    <property type="entry name" value="Adenine DNA glycosylase"/>
    <property type="match status" value="1"/>
</dbReference>
<evidence type="ECO:0000313" key="22">
    <source>
        <dbReference type="Proteomes" id="UP001552299"/>
    </source>
</evidence>
<accession>A0ABD0UZK1</accession>
<organism evidence="21 22">
    <name type="scientific">Dendrobium thyrsiflorum</name>
    <name type="common">Pinecone-like raceme dendrobium</name>
    <name type="synonym">Orchid</name>
    <dbReference type="NCBI Taxonomy" id="117978"/>
    <lineage>
        <taxon>Eukaryota</taxon>
        <taxon>Viridiplantae</taxon>
        <taxon>Streptophyta</taxon>
        <taxon>Embryophyta</taxon>
        <taxon>Tracheophyta</taxon>
        <taxon>Spermatophyta</taxon>
        <taxon>Magnoliopsida</taxon>
        <taxon>Liliopsida</taxon>
        <taxon>Asparagales</taxon>
        <taxon>Orchidaceae</taxon>
        <taxon>Epidendroideae</taxon>
        <taxon>Malaxideae</taxon>
        <taxon>Dendrobiinae</taxon>
        <taxon>Dendrobium</taxon>
    </lineage>
</organism>
<keyword evidence="15" id="KW-0539">Nucleus</keyword>
<comment type="function">
    <text evidence="17">Involved in oxidative DNA damage repair. Initiates repair of A*oxoG to C*G by removing the inappropriately paired adenine base from the DNA backbone. Possesses both adenine and 2-OH-A DNA glycosylase activities.</text>
</comment>
<dbReference type="CDD" id="cd03431">
    <property type="entry name" value="NUDIX_DNA_Glycosylase_C-MutY"/>
    <property type="match status" value="1"/>
</dbReference>
<dbReference type="InterPro" id="IPR003265">
    <property type="entry name" value="HhH-GPD_domain"/>
</dbReference>
<keyword evidence="11 18" id="KW-0408">Iron</keyword>
<evidence type="ECO:0000259" key="20">
    <source>
        <dbReference type="SMART" id="SM00478"/>
    </source>
</evidence>
<evidence type="ECO:0000256" key="2">
    <source>
        <dbReference type="ARBA" id="ARBA00004123"/>
    </source>
</evidence>
<dbReference type="InterPro" id="IPR029119">
    <property type="entry name" value="MutY_C"/>
</dbReference>
<dbReference type="AlphaFoldDB" id="A0ABD0UZK1"/>
<evidence type="ECO:0000256" key="15">
    <source>
        <dbReference type="ARBA" id="ARBA00023242"/>
    </source>
</evidence>
<dbReference type="EC" id="3.2.2.31" evidence="5 18"/>
<evidence type="ECO:0000256" key="11">
    <source>
        <dbReference type="ARBA" id="ARBA00023004"/>
    </source>
</evidence>
<dbReference type="Proteomes" id="UP001552299">
    <property type="component" value="Unassembled WGS sequence"/>
</dbReference>
<proteinExistence type="inferred from homology"/>
<keyword evidence="16 18" id="KW-0326">Glycosidase</keyword>
<dbReference type="PANTHER" id="PTHR42944">
    <property type="entry name" value="ADENINE DNA GLYCOSYLASE"/>
    <property type="match status" value="1"/>
</dbReference>
<keyword evidence="12" id="KW-0411">Iron-sulfur</keyword>
<dbReference type="InterPro" id="IPR015797">
    <property type="entry name" value="NUDIX_hydrolase-like_dom_sf"/>
</dbReference>
<dbReference type="Pfam" id="PF14815">
    <property type="entry name" value="NUDIX_4"/>
    <property type="match status" value="1"/>
</dbReference>
<comment type="caution">
    <text evidence="21">The sequence shown here is derived from an EMBL/GenBank/DDBJ whole genome shotgun (WGS) entry which is preliminary data.</text>
</comment>
<comment type="catalytic activity">
    <reaction evidence="1 18">
        <text>Hydrolyzes free adenine bases from 7,8-dihydro-8-oxoguanine:adenine mismatched double-stranded DNA, leaving an apurinic site.</text>
        <dbReference type="EC" id="3.2.2.31"/>
    </reaction>
</comment>
<dbReference type="InterPro" id="IPR023170">
    <property type="entry name" value="HhH_base_excis_C"/>
</dbReference>
<reference evidence="21 22" key="1">
    <citation type="journal article" date="2024" name="Plant Biotechnol. J.">
        <title>Dendrobium thyrsiflorum genome and its molecular insights into genes involved in important horticultural traits.</title>
        <authorList>
            <person name="Chen B."/>
            <person name="Wang J.Y."/>
            <person name="Zheng P.J."/>
            <person name="Li K.L."/>
            <person name="Liang Y.M."/>
            <person name="Chen X.F."/>
            <person name="Zhang C."/>
            <person name="Zhao X."/>
            <person name="He X."/>
            <person name="Zhang G.Q."/>
            <person name="Liu Z.J."/>
            <person name="Xu Q."/>
        </authorList>
    </citation>
    <scope>NUCLEOTIDE SEQUENCE [LARGE SCALE GENOMIC DNA]</scope>
    <source>
        <strain evidence="21">GZMU011</strain>
    </source>
</reference>
<dbReference type="Pfam" id="PF00730">
    <property type="entry name" value="HhH-GPD"/>
    <property type="match status" value="1"/>
</dbReference>
<dbReference type="GO" id="GO:0005634">
    <property type="term" value="C:nucleus"/>
    <property type="evidence" value="ECO:0007669"/>
    <property type="project" value="UniProtKB-SubCell"/>
</dbReference>
<dbReference type="Gene3D" id="3.90.79.10">
    <property type="entry name" value="Nucleoside Triphosphate Pyrophosphohydrolase"/>
    <property type="match status" value="1"/>
</dbReference>
<keyword evidence="8" id="KW-0479">Metal-binding</keyword>
<dbReference type="GO" id="GO:0005739">
    <property type="term" value="C:mitochondrion"/>
    <property type="evidence" value="ECO:0007669"/>
    <property type="project" value="UniProtKB-SubCell"/>
</dbReference>
<keyword evidence="10" id="KW-0378">Hydrolase</keyword>
<keyword evidence="7" id="KW-0004">4Fe-4S</keyword>
<feature type="domain" description="HhH-GPD" evidence="20">
    <location>
        <begin position="125"/>
        <end position="274"/>
    </location>
</feature>
<dbReference type="SMART" id="SM00478">
    <property type="entry name" value="ENDO3c"/>
    <property type="match status" value="1"/>
</dbReference>
<dbReference type="GO" id="GO:0046872">
    <property type="term" value="F:metal ion binding"/>
    <property type="evidence" value="ECO:0007669"/>
    <property type="project" value="UniProtKB-UniRule"/>
</dbReference>
<feature type="region of interest" description="Disordered" evidence="19">
    <location>
        <begin position="30"/>
        <end position="50"/>
    </location>
</feature>
<comment type="similarity">
    <text evidence="4 18">Belongs to the Nth/MutY family.</text>
</comment>
<keyword evidence="9 18" id="KW-0227">DNA damage</keyword>
<sequence>MITFSFYFHLLHLAGRIPLPISKASEPIKANQSLTGNKKQPTRRSMAAQKRRKSAAVAILNDTDDIEDFSKSETLAIRSSLLRWYDENSRDLPWRTPSVGAGSLLTPVKVDEEQRAYVVWVSEVMLQQTRVPTVMGYFNRWMEKWPTIRDLSSASLEEVNEMWAGLGYYRRARFLLEGAKSIVDEGKFPRSASELRCVKGIGDYTAGAIASIAFNEVVPVVDGNVVRVITRLRTISANPKEAGTVKLIWKLTRQLVDPSRPGDFNQALMELGATLCSSTNPSCSKCPVSDHCQAFLLSKKSQKLKVTDYPTKVAKNKQRHDFAAVSVVEIAEFDDQILNDNGQKHVFLLVKRPENGLLAGLWEFPSVIMDEGSMNQCMRRKEIDKYLKKSFKLDIGENCKVMLRQDVGEYVHVFTHIRLQMYVELLVLTLKEGLTQLNSDEDRSEITWKCVDGSSIRKMGLSSGVRKVYNMTQDFKEQGVFQKPRKVPRKRRSNN</sequence>
<evidence type="ECO:0000256" key="8">
    <source>
        <dbReference type="ARBA" id="ARBA00022723"/>
    </source>
</evidence>
<dbReference type="EMBL" id="JANQDX010000010">
    <property type="protein sequence ID" value="KAL0917960.1"/>
    <property type="molecule type" value="Genomic_DNA"/>
</dbReference>
<keyword evidence="13" id="KW-0496">Mitochondrion</keyword>
<gene>
    <name evidence="21" type="ORF">M5K25_013072</name>
</gene>
<dbReference type="GO" id="GO:0000701">
    <property type="term" value="F:purine-specific mismatch base pair DNA N-glycosylase activity"/>
    <property type="evidence" value="ECO:0007669"/>
    <property type="project" value="UniProtKB-EC"/>
</dbReference>
<dbReference type="FunFam" id="1.10.340.30:FF:000002">
    <property type="entry name" value="Adenine DNA glycosylase"/>
    <property type="match status" value="1"/>
</dbReference>
<dbReference type="FunFam" id="3.90.79.10:FF:000026">
    <property type="entry name" value="Adenine DNA glycosylase"/>
    <property type="match status" value="1"/>
</dbReference>
<comment type="function">
    <text evidence="18">Adenine glycosylase active on G-A mispairs.</text>
</comment>
<evidence type="ECO:0000256" key="9">
    <source>
        <dbReference type="ARBA" id="ARBA00022763"/>
    </source>
</evidence>
<comment type="cofactor">
    <cofactor evidence="18">
        <name>[4Fe-4S] cluster</name>
        <dbReference type="ChEBI" id="CHEBI:49883"/>
    </cofactor>
    <text evidence="18">Binds 1 [4Fe-4S] cluster.</text>
</comment>
<evidence type="ECO:0000256" key="12">
    <source>
        <dbReference type="ARBA" id="ARBA00023014"/>
    </source>
</evidence>
<keyword evidence="14" id="KW-0234">DNA repair</keyword>
<dbReference type="Gene3D" id="1.10.340.30">
    <property type="entry name" value="Hypothetical protein, domain 2"/>
    <property type="match status" value="1"/>
</dbReference>
<evidence type="ECO:0000256" key="19">
    <source>
        <dbReference type="SAM" id="MobiDB-lite"/>
    </source>
</evidence>
<evidence type="ECO:0000256" key="7">
    <source>
        <dbReference type="ARBA" id="ARBA00022485"/>
    </source>
</evidence>
<dbReference type="PANTHER" id="PTHR42944:SF1">
    <property type="entry name" value="ADENINE DNA GLYCOSYLASE"/>
    <property type="match status" value="1"/>
</dbReference>
<evidence type="ECO:0000256" key="17">
    <source>
        <dbReference type="ARBA" id="ARBA00058024"/>
    </source>
</evidence>
<name>A0ABD0UZK1_DENTH</name>
<evidence type="ECO:0000256" key="4">
    <source>
        <dbReference type="ARBA" id="ARBA00008343"/>
    </source>
</evidence>
<dbReference type="InterPro" id="IPR044298">
    <property type="entry name" value="MIG/MutY"/>
</dbReference>
<evidence type="ECO:0000256" key="1">
    <source>
        <dbReference type="ARBA" id="ARBA00000843"/>
    </source>
</evidence>
<dbReference type="SUPFAM" id="SSF55811">
    <property type="entry name" value="Nudix"/>
    <property type="match status" value="1"/>
</dbReference>
<evidence type="ECO:0000256" key="13">
    <source>
        <dbReference type="ARBA" id="ARBA00023128"/>
    </source>
</evidence>
<evidence type="ECO:0000256" key="10">
    <source>
        <dbReference type="ARBA" id="ARBA00022801"/>
    </source>
</evidence>
<dbReference type="InterPro" id="IPR011257">
    <property type="entry name" value="DNA_glycosylase"/>
</dbReference>
<dbReference type="CDD" id="cd00056">
    <property type="entry name" value="ENDO3c"/>
    <property type="match status" value="1"/>
</dbReference>
<dbReference type="GO" id="GO:0051539">
    <property type="term" value="F:4 iron, 4 sulfur cluster binding"/>
    <property type="evidence" value="ECO:0007669"/>
    <property type="project" value="UniProtKB-UniRule"/>
</dbReference>
<protein>
    <recommendedName>
        <fullName evidence="6 18">Adenine DNA glycosylase</fullName>
        <ecNumber evidence="5 18">3.2.2.31</ecNumber>
    </recommendedName>
</protein>
<dbReference type="Gene3D" id="1.10.1670.10">
    <property type="entry name" value="Helix-hairpin-Helix base-excision DNA repair enzymes (C-terminal)"/>
    <property type="match status" value="1"/>
</dbReference>
<evidence type="ECO:0000256" key="18">
    <source>
        <dbReference type="RuleBase" id="RU365096"/>
    </source>
</evidence>
<evidence type="ECO:0000256" key="6">
    <source>
        <dbReference type="ARBA" id="ARBA00022023"/>
    </source>
</evidence>